<comment type="caution">
    <text evidence="8">The sequence shown here is derived from an EMBL/GenBank/DDBJ whole genome shotgun (WGS) entry which is preliminary data.</text>
</comment>
<evidence type="ECO:0000256" key="2">
    <source>
        <dbReference type="ARBA" id="ARBA00007441"/>
    </source>
</evidence>
<dbReference type="CDD" id="cd00609">
    <property type="entry name" value="AAT_like"/>
    <property type="match status" value="1"/>
</dbReference>
<evidence type="ECO:0000256" key="3">
    <source>
        <dbReference type="ARBA" id="ARBA00022576"/>
    </source>
</evidence>
<evidence type="ECO:0000256" key="5">
    <source>
        <dbReference type="ARBA" id="ARBA00022898"/>
    </source>
</evidence>
<dbReference type="Pfam" id="PF00155">
    <property type="entry name" value="Aminotran_1_2"/>
    <property type="match status" value="1"/>
</dbReference>
<dbReference type="EC" id="2.6.1.-" evidence="6"/>
<dbReference type="Proteomes" id="UP001596158">
    <property type="component" value="Unassembled WGS sequence"/>
</dbReference>
<dbReference type="PROSITE" id="PS00105">
    <property type="entry name" value="AA_TRANSFER_CLASS_1"/>
    <property type="match status" value="1"/>
</dbReference>
<dbReference type="EMBL" id="JBHSSG010000007">
    <property type="protein sequence ID" value="MFC6178173.1"/>
    <property type="molecule type" value="Genomic_DNA"/>
</dbReference>
<reference evidence="9" key="1">
    <citation type="journal article" date="2019" name="Int. J. Syst. Evol. Microbiol.">
        <title>The Global Catalogue of Microorganisms (GCM) 10K type strain sequencing project: providing services to taxonomists for standard genome sequencing and annotation.</title>
        <authorList>
            <consortium name="The Broad Institute Genomics Platform"/>
            <consortium name="The Broad Institute Genome Sequencing Center for Infectious Disease"/>
            <person name="Wu L."/>
            <person name="Ma J."/>
        </authorList>
    </citation>
    <scope>NUCLEOTIDE SEQUENCE [LARGE SCALE GENOMIC DNA]</scope>
    <source>
        <strain evidence="9">CCM 8924</strain>
    </source>
</reference>
<name>A0ABW1RRX7_9LACO</name>
<evidence type="ECO:0000313" key="9">
    <source>
        <dbReference type="Proteomes" id="UP001596158"/>
    </source>
</evidence>
<dbReference type="InterPro" id="IPR004838">
    <property type="entry name" value="NHTrfase_class1_PyrdxlP-BS"/>
</dbReference>
<evidence type="ECO:0000256" key="6">
    <source>
        <dbReference type="RuleBase" id="RU000481"/>
    </source>
</evidence>
<dbReference type="InterPro" id="IPR004839">
    <property type="entry name" value="Aminotransferase_I/II_large"/>
</dbReference>
<dbReference type="PANTHER" id="PTHR46383:SF4">
    <property type="entry name" value="AMINOTRANSFERASE"/>
    <property type="match status" value="1"/>
</dbReference>
<sequence>MVEVSEALVSQFNKTLAKIVPSPIRVVDDKFSKIDGILKLTLGEPDFSAPEHIKQAIIADVAADDSHYSPSQGVMALREAISDYLTERFDTPKYQPQSEISVTVGAAEAINATFQALFNPGDELIVPTPTFPLYESVAKMNHIEVIGLNTAPDFIVTPAKLTATIAEHPNAKAILLNYPSNPTGVTYSAAQLAALADILREHNLLVISDEIYAELVYDEKHTSMAKLLPEQTILISGLSKSHAMTGYRIGYVVGPAALMAQVGKAHQSMVATAPGPMMAGAIEALRNGREDPVAMREVYQKRRDLVLAGLAKAGFTAAQPGGAFYIFAKIPASLNTNDLEFVYDLAETVKLGIAPGSIFGAGGEGYIRISYAASTENLQTAMTRLQHYVELKNK</sequence>
<dbReference type="RefSeq" id="WP_137600697.1">
    <property type="nucleotide sequence ID" value="NZ_BJDT01000005.1"/>
</dbReference>
<dbReference type="GO" id="GO:0008483">
    <property type="term" value="F:transaminase activity"/>
    <property type="evidence" value="ECO:0007669"/>
    <property type="project" value="UniProtKB-KW"/>
</dbReference>
<dbReference type="SUPFAM" id="SSF53383">
    <property type="entry name" value="PLP-dependent transferases"/>
    <property type="match status" value="1"/>
</dbReference>
<evidence type="ECO:0000259" key="7">
    <source>
        <dbReference type="Pfam" id="PF00155"/>
    </source>
</evidence>
<proteinExistence type="inferred from homology"/>
<keyword evidence="3 6" id="KW-0032">Aminotransferase</keyword>
<comment type="similarity">
    <text evidence="2 6">Belongs to the class-I pyridoxal-phosphate-dependent aminotransferase family.</text>
</comment>
<evidence type="ECO:0000256" key="4">
    <source>
        <dbReference type="ARBA" id="ARBA00022679"/>
    </source>
</evidence>
<protein>
    <recommendedName>
        <fullName evidence="6">Aminotransferase</fullName>
        <ecNumber evidence="6">2.6.1.-</ecNumber>
    </recommendedName>
</protein>
<gene>
    <name evidence="8" type="ORF">ACFQGR_01935</name>
</gene>
<dbReference type="InterPro" id="IPR015424">
    <property type="entry name" value="PyrdxlP-dep_Trfase"/>
</dbReference>
<keyword evidence="4 6" id="KW-0808">Transferase</keyword>
<keyword evidence="5" id="KW-0663">Pyridoxal phosphate</keyword>
<accession>A0ABW1RRX7</accession>
<keyword evidence="9" id="KW-1185">Reference proteome</keyword>
<evidence type="ECO:0000256" key="1">
    <source>
        <dbReference type="ARBA" id="ARBA00001933"/>
    </source>
</evidence>
<dbReference type="InterPro" id="IPR015421">
    <property type="entry name" value="PyrdxlP-dep_Trfase_major"/>
</dbReference>
<feature type="domain" description="Aminotransferase class I/classII large" evidence="7">
    <location>
        <begin position="37"/>
        <end position="385"/>
    </location>
</feature>
<dbReference type="InterPro" id="IPR050596">
    <property type="entry name" value="AspAT/PAT-like"/>
</dbReference>
<comment type="cofactor">
    <cofactor evidence="1 6">
        <name>pyridoxal 5'-phosphate</name>
        <dbReference type="ChEBI" id="CHEBI:597326"/>
    </cofactor>
</comment>
<dbReference type="PANTHER" id="PTHR46383">
    <property type="entry name" value="ASPARTATE AMINOTRANSFERASE"/>
    <property type="match status" value="1"/>
</dbReference>
<organism evidence="8 9">
    <name type="scientific">Weissella sagaensis</name>
    <dbReference type="NCBI Taxonomy" id="2559928"/>
    <lineage>
        <taxon>Bacteria</taxon>
        <taxon>Bacillati</taxon>
        <taxon>Bacillota</taxon>
        <taxon>Bacilli</taxon>
        <taxon>Lactobacillales</taxon>
        <taxon>Lactobacillaceae</taxon>
        <taxon>Weissella</taxon>
    </lineage>
</organism>
<dbReference type="Gene3D" id="3.40.640.10">
    <property type="entry name" value="Type I PLP-dependent aspartate aminotransferase-like (Major domain)"/>
    <property type="match status" value="1"/>
</dbReference>
<evidence type="ECO:0000313" key="8">
    <source>
        <dbReference type="EMBL" id="MFC6178173.1"/>
    </source>
</evidence>